<reference evidence="2" key="3">
    <citation type="submission" date="2018-08" db="EMBL/GenBank/DDBJ databases">
        <title>Leveraging single-cell genomics to expand the Fungal Tree of Life.</title>
        <authorList>
            <consortium name="DOE Joint Genome Institute"/>
            <person name="Ahrendt S.R."/>
            <person name="Quandt C.A."/>
            <person name="Ciobanu D."/>
            <person name="Clum A."/>
            <person name="Salamov A."/>
            <person name="Andreopoulos B."/>
            <person name="Cheng J.-F."/>
            <person name="Woyke T."/>
            <person name="Pelin A."/>
            <person name="Henrissat B."/>
            <person name="Reynolds N."/>
            <person name="Benny G.L."/>
            <person name="Smith M.E."/>
            <person name="James T.Y."/>
            <person name="Grigoriev I.V."/>
        </authorList>
    </citation>
    <scope>NUCLEOTIDE SEQUENCE</scope>
    <source>
        <strain evidence="2">CSF55</strain>
    </source>
</reference>
<dbReference type="HOGENOM" id="CLU_1787919_0_0_1"/>
<evidence type="ECO:0000313" key="2">
    <source>
        <dbReference type="EMBL" id="RKP17916.1"/>
    </source>
</evidence>
<reference evidence="4" key="2">
    <citation type="journal article" date="2018" name="Nat. Microbiol.">
        <title>Leveraging single-cell genomics to expand the fungal tree of life.</title>
        <authorList>
            <person name="Ahrendt S.R."/>
            <person name="Quandt C.A."/>
            <person name="Ciobanu D."/>
            <person name="Clum A."/>
            <person name="Salamov A."/>
            <person name="Andreopoulos B."/>
            <person name="Cheng J.F."/>
            <person name="Woyke T."/>
            <person name="Pelin A."/>
            <person name="Henrissat B."/>
            <person name="Reynolds N.K."/>
            <person name="Benny G.L."/>
            <person name="Smith M.E."/>
            <person name="James T.Y."/>
            <person name="Grigoriev I.V."/>
        </authorList>
    </citation>
    <scope>NUCLEOTIDE SEQUENCE [LARGE SCALE GENOMIC DNA]</scope>
    <source>
        <strain evidence="4">CSF55</strain>
    </source>
</reference>
<sequence length="145" mass="16833">MTDKDPNSSCELRPNDADIKEISNVSISCYSPNNMAKIGALDYLKQAIKCYNPIGIIRYYYQFGYVDKEYCDLNFKKFYQSVNQQSGEPKFVMESLYHENPTSVGCVWDLRDDLPAMYRMRDIYAKYGAQVMEDLKKEAKGEIIK</sequence>
<dbReference type="AlphaFoldDB" id="A0A075AR39"/>
<gene>
    <name evidence="1" type="ORF">O9G_004562</name>
    <name evidence="2" type="ORF">ROZALSC1DRAFT_30323</name>
</gene>
<reference evidence="1 3" key="1">
    <citation type="journal article" date="2013" name="Curr. Biol.">
        <title>Shared signatures of parasitism and phylogenomics unite Cryptomycota and microsporidia.</title>
        <authorList>
            <person name="James T.Y."/>
            <person name="Pelin A."/>
            <person name="Bonen L."/>
            <person name="Ahrendt S."/>
            <person name="Sain D."/>
            <person name="Corradi N."/>
            <person name="Stajich J.E."/>
        </authorList>
    </citation>
    <scope>NUCLEOTIDE SEQUENCE [LARGE SCALE GENOMIC DNA]</scope>
    <source>
        <strain evidence="1">CSF55</strain>
        <strain evidence="1">CSF55</strain>
    </source>
</reference>
<dbReference type="Proteomes" id="UP000281549">
    <property type="component" value="Unassembled WGS sequence"/>
</dbReference>
<dbReference type="EMBL" id="KE561132">
    <property type="protein sequence ID" value="EPZ32610.1"/>
    <property type="molecule type" value="Genomic_DNA"/>
</dbReference>
<accession>A0A075AR39</accession>
<organism evidence="1 3">
    <name type="scientific">Rozella allomycis (strain CSF55)</name>
    <dbReference type="NCBI Taxonomy" id="988480"/>
    <lineage>
        <taxon>Eukaryota</taxon>
        <taxon>Fungi</taxon>
        <taxon>Fungi incertae sedis</taxon>
        <taxon>Cryptomycota</taxon>
        <taxon>Cryptomycota incertae sedis</taxon>
        <taxon>Rozella</taxon>
    </lineage>
</organism>
<protein>
    <submittedName>
        <fullName evidence="1">Uncharacterized protein</fullName>
    </submittedName>
</protein>
<proteinExistence type="predicted"/>
<name>A0A075AR39_ROZAC</name>
<dbReference type="EMBL" id="ML005626">
    <property type="protein sequence ID" value="RKP17916.1"/>
    <property type="molecule type" value="Genomic_DNA"/>
</dbReference>
<evidence type="ECO:0000313" key="1">
    <source>
        <dbReference type="EMBL" id="EPZ32610.1"/>
    </source>
</evidence>
<dbReference type="Proteomes" id="UP000030755">
    <property type="component" value="Unassembled WGS sequence"/>
</dbReference>
<evidence type="ECO:0000313" key="4">
    <source>
        <dbReference type="Proteomes" id="UP000281549"/>
    </source>
</evidence>
<keyword evidence="3" id="KW-1185">Reference proteome</keyword>
<evidence type="ECO:0000313" key="3">
    <source>
        <dbReference type="Proteomes" id="UP000030755"/>
    </source>
</evidence>